<name>A0ABV6DBX2_9HYPH</name>
<keyword evidence="9" id="KW-1185">Reference proteome</keyword>
<evidence type="ECO:0000256" key="3">
    <source>
        <dbReference type="ARBA" id="ARBA00022692"/>
    </source>
</evidence>
<feature type="transmembrane region" description="Helical" evidence="6">
    <location>
        <begin position="227"/>
        <end position="252"/>
    </location>
</feature>
<evidence type="ECO:0000256" key="4">
    <source>
        <dbReference type="ARBA" id="ARBA00022989"/>
    </source>
</evidence>
<feature type="signal peptide" evidence="7">
    <location>
        <begin position="1"/>
        <end position="28"/>
    </location>
</feature>
<evidence type="ECO:0000256" key="2">
    <source>
        <dbReference type="ARBA" id="ARBA00022475"/>
    </source>
</evidence>
<reference evidence="8 9" key="1">
    <citation type="submission" date="2024-09" db="EMBL/GenBank/DDBJ databases">
        <authorList>
            <person name="Sun Q."/>
            <person name="Mori K."/>
        </authorList>
    </citation>
    <scope>NUCLEOTIDE SEQUENCE [LARGE SCALE GENOMIC DNA]</scope>
    <source>
        <strain evidence="8 9">CCM 8543</strain>
    </source>
</reference>
<feature type="transmembrane region" description="Helical" evidence="6">
    <location>
        <begin position="161"/>
        <end position="183"/>
    </location>
</feature>
<comment type="subcellular location">
    <subcellularLocation>
        <location evidence="1">Cell membrane</location>
        <topology evidence="1">Multi-pass membrane protein</topology>
    </subcellularLocation>
</comment>
<feature type="transmembrane region" description="Helical" evidence="6">
    <location>
        <begin position="119"/>
        <end position="140"/>
    </location>
</feature>
<feature type="chain" id="PRO_5047341425" evidence="7">
    <location>
        <begin position="29"/>
        <end position="318"/>
    </location>
</feature>
<evidence type="ECO:0000256" key="7">
    <source>
        <dbReference type="SAM" id="SignalP"/>
    </source>
</evidence>
<evidence type="ECO:0000256" key="1">
    <source>
        <dbReference type="ARBA" id="ARBA00004651"/>
    </source>
</evidence>
<evidence type="ECO:0000313" key="9">
    <source>
        <dbReference type="Proteomes" id="UP001589755"/>
    </source>
</evidence>
<dbReference type="Pfam" id="PF09678">
    <property type="entry name" value="Caa3_CtaG"/>
    <property type="match status" value="1"/>
</dbReference>
<keyword evidence="4 6" id="KW-1133">Transmembrane helix</keyword>
<keyword evidence="5 6" id="KW-0472">Membrane</keyword>
<sequence length="318" mass="34076">MERHVRKMGFVCGLATLAAALATGPASAHVDGAPPSPHDFWTMWSLDPLVIVPLVLATTIYAFGLVRRWGGTGLGRGVPVWKAATFFGGMFALVAALVWPLDAMGESLFAAHMAQHVVLMNVAAPLLVVSTPLPTIAYGLPRSFRHRFAMALTWPPLRMMWRVLTGVLVATALQQVALWLWHTPSAISAALRDDFVHALMHGSLFVVAFLFWIAVSHPRGIGYARSILALLVTAKLCGLLGALMIFAPRVLYPAYADRGGPWGMSPIEDQQLAGLIMMPTAGAVYLSAAIALAATWLGRIAKQADSKAAFLPPPAGLR</sequence>
<evidence type="ECO:0000256" key="5">
    <source>
        <dbReference type="ARBA" id="ARBA00023136"/>
    </source>
</evidence>
<dbReference type="Proteomes" id="UP001589755">
    <property type="component" value="Unassembled WGS sequence"/>
</dbReference>
<protein>
    <submittedName>
        <fullName evidence="8">Cytochrome c oxidase assembly protein</fullName>
    </submittedName>
</protein>
<feature type="transmembrane region" description="Helical" evidence="6">
    <location>
        <begin position="272"/>
        <end position="297"/>
    </location>
</feature>
<keyword evidence="2" id="KW-1003">Cell membrane</keyword>
<proteinExistence type="predicted"/>
<dbReference type="InterPro" id="IPR019108">
    <property type="entry name" value="Caa3_assmbl_CtaG-rel"/>
</dbReference>
<comment type="caution">
    <text evidence="8">The sequence shown here is derived from an EMBL/GenBank/DDBJ whole genome shotgun (WGS) entry which is preliminary data.</text>
</comment>
<dbReference type="RefSeq" id="WP_261522566.1">
    <property type="nucleotide sequence ID" value="NZ_JAODNW010000031.1"/>
</dbReference>
<keyword evidence="3 6" id="KW-0812">Transmembrane</keyword>
<feature type="transmembrane region" description="Helical" evidence="6">
    <location>
        <begin position="44"/>
        <end position="66"/>
    </location>
</feature>
<feature type="transmembrane region" description="Helical" evidence="6">
    <location>
        <begin position="195"/>
        <end position="215"/>
    </location>
</feature>
<feature type="transmembrane region" description="Helical" evidence="6">
    <location>
        <begin position="78"/>
        <end position="99"/>
    </location>
</feature>
<keyword evidence="7" id="KW-0732">Signal</keyword>
<accession>A0ABV6DBX2</accession>
<evidence type="ECO:0000256" key="6">
    <source>
        <dbReference type="SAM" id="Phobius"/>
    </source>
</evidence>
<dbReference type="EMBL" id="JBHLXD010000040">
    <property type="protein sequence ID" value="MFC0210147.1"/>
    <property type="molecule type" value="Genomic_DNA"/>
</dbReference>
<gene>
    <name evidence="8" type="ORF">ACFFJ2_17250</name>
</gene>
<organism evidence="8 9">
    <name type="scientific">Chelativorans intermedius</name>
    <dbReference type="NCBI Taxonomy" id="515947"/>
    <lineage>
        <taxon>Bacteria</taxon>
        <taxon>Pseudomonadati</taxon>
        <taxon>Pseudomonadota</taxon>
        <taxon>Alphaproteobacteria</taxon>
        <taxon>Hyphomicrobiales</taxon>
        <taxon>Phyllobacteriaceae</taxon>
        <taxon>Chelativorans</taxon>
    </lineage>
</organism>
<evidence type="ECO:0000313" key="8">
    <source>
        <dbReference type="EMBL" id="MFC0210147.1"/>
    </source>
</evidence>